<proteinExistence type="predicted"/>
<name>A0ACC4B353_POPAL</name>
<accession>A0ACC4B353</accession>
<sequence>MRNTGEDLLMVYRSDIVVLQQSCRFLRHDILLPVSTLYIYIISHNETICSHGGDFHVRRHRSKVSIFGTVECFAGTGKQKGTEEISKMKGLVNISQVEGIDDEDDLGVEPIALSSPPPAQQFGHASNRDNDTEKRTQGLQNKVAMKLATFMDTIRQNLVAVQRFVEDLWLRQYGCAGDPDIARAYQVWPGNNVFFFHGRLICGPDPRGLLLTTVSIILSSWVFAMYSEDDLPHDSGLITAFSLILTVTVLVNLFLVSTMDPGIIPRNDGSSIEETAGTSDGTRRKRVTVNGVELKLKYCRICKFFRPPRSCHCAICDNCVEKFDHHCPWIGQCIALRNYRFYLTFIISALIFFVYVFAFSCWRIHQRMLRTGTGLLGMLKNSPETLALISFSSATILFLGGLTIFHVFLLARNQTGYENFRQRYTESQNPFDKGILSNIMEVLFKPLPPSRVDFRAEVMMPRSVGCLLLGPLGMGTNVGIYEGPRDSCFPYKSKELISPATSEYSLLDKAPATTIRWSRAMAALDCLSRVACGVVKRQGRDDSFRKQGTSASLLSQAQTCEKCVLSLEQCLRCMHQLC</sequence>
<evidence type="ECO:0000313" key="2">
    <source>
        <dbReference type="Proteomes" id="UP000309997"/>
    </source>
</evidence>
<reference evidence="1 2" key="1">
    <citation type="journal article" date="2024" name="Plant Biotechnol. J.">
        <title>Genome and CRISPR/Cas9 system of a widespread forest tree (Populus alba) in the world.</title>
        <authorList>
            <person name="Liu Y.J."/>
            <person name="Jiang P.F."/>
            <person name="Han X.M."/>
            <person name="Li X.Y."/>
            <person name="Wang H.M."/>
            <person name="Wang Y.J."/>
            <person name="Wang X.X."/>
            <person name="Zeng Q.Y."/>
        </authorList>
    </citation>
    <scope>NUCLEOTIDE SEQUENCE [LARGE SCALE GENOMIC DNA]</scope>
    <source>
        <strain evidence="2">cv. PAL-ZL1</strain>
    </source>
</reference>
<gene>
    <name evidence="1" type="ORF">D5086_026814</name>
</gene>
<comment type="caution">
    <text evidence="1">The sequence shown here is derived from an EMBL/GenBank/DDBJ whole genome shotgun (WGS) entry which is preliminary data.</text>
</comment>
<dbReference type="EMBL" id="RCHU02000014">
    <property type="protein sequence ID" value="KAL3572910.1"/>
    <property type="molecule type" value="Genomic_DNA"/>
</dbReference>
<protein>
    <submittedName>
        <fullName evidence="1">Uncharacterized protein</fullName>
    </submittedName>
</protein>
<keyword evidence="2" id="KW-1185">Reference proteome</keyword>
<dbReference type="Proteomes" id="UP000309997">
    <property type="component" value="Unassembled WGS sequence"/>
</dbReference>
<evidence type="ECO:0000313" key="1">
    <source>
        <dbReference type="EMBL" id="KAL3572910.1"/>
    </source>
</evidence>
<organism evidence="1 2">
    <name type="scientific">Populus alba</name>
    <name type="common">White poplar</name>
    <dbReference type="NCBI Taxonomy" id="43335"/>
    <lineage>
        <taxon>Eukaryota</taxon>
        <taxon>Viridiplantae</taxon>
        <taxon>Streptophyta</taxon>
        <taxon>Embryophyta</taxon>
        <taxon>Tracheophyta</taxon>
        <taxon>Spermatophyta</taxon>
        <taxon>Magnoliopsida</taxon>
        <taxon>eudicotyledons</taxon>
        <taxon>Gunneridae</taxon>
        <taxon>Pentapetalae</taxon>
        <taxon>rosids</taxon>
        <taxon>fabids</taxon>
        <taxon>Malpighiales</taxon>
        <taxon>Salicaceae</taxon>
        <taxon>Saliceae</taxon>
        <taxon>Populus</taxon>
    </lineage>
</organism>